<gene>
    <name evidence="2" type="ORF">PSON_ATCC_30995.1.T0290293</name>
</gene>
<sequence length="91" mass="11395">MYNKELEQQNETLILEVERLNSIFKSILLELESNEKEKKLQINKHKQQQHKQLNLQKLIQLIIYNDQQKNKKFLKYFQMRETEYCYYQRNQ</sequence>
<evidence type="ECO:0000313" key="2">
    <source>
        <dbReference type="EMBL" id="CAD8072692.1"/>
    </source>
</evidence>
<proteinExistence type="predicted"/>
<dbReference type="AlphaFoldDB" id="A0A8S1M2A4"/>
<dbReference type="Proteomes" id="UP000692954">
    <property type="component" value="Unassembled WGS sequence"/>
</dbReference>
<evidence type="ECO:0000256" key="1">
    <source>
        <dbReference type="SAM" id="Coils"/>
    </source>
</evidence>
<feature type="coiled-coil region" evidence="1">
    <location>
        <begin position="3"/>
        <end position="48"/>
    </location>
</feature>
<name>A0A8S1M2A4_9CILI</name>
<dbReference type="EMBL" id="CAJJDN010000029">
    <property type="protein sequence ID" value="CAD8072692.1"/>
    <property type="molecule type" value="Genomic_DNA"/>
</dbReference>
<keyword evidence="1" id="KW-0175">Coiled coil</keyword>
<accession>A0A8S1M2A4</accession>
<comment type="caution">
    <text evidence="2">The sequence shown here is derived from an EMBL/GenBank/DDBJ whole genome shotgun (WGS) entry which is preliminary data.</text>
</comment>
<reference evidence="2" key="1">
    <citation type="submission" date="2021-01" db="EMBL/GenBank/DDBJ databases">
        <authorList>
            <consortium name="Genoscope - CEA"/>
            <person name="William W."/>
        </authorList>
    </citation>
    <scope>NUCLEOTIDE SEQUENCE</scope>
</reference>
<evidence type="ECO:0000313" key="3">
    <source>
        <dbReference type="Proteomes" id="UP000692954"/>
    </source>
</evidence>
<keyword evidence="3" id="KW-1185">Reference proteome</keyword>
<organism evidence="2 3">
    <name type="scientific">Paramecium sonneborni</name>
    <dbReference type="NCBI Taxonomy" id="65129"/>
    <lineage>
        <taxon>Eukaryota</taxon>
        <taxon>Sar</taxon>
        <taxon>Alveolata</taxon>
        <taxon>Ciliophora</taxon>
        <taxon>Intramacronucleata</taxon>
        <taxon>Oligohymenophorea</taxon>
        <taxon>Peniculida</taxon>
        <taxon>Parameciidae</taxon>
        <taxon>Paramecium</taxon>
    </lineage>
</organism>
<protein>
    <submittedName>
        <fullName evidence="2">Uncharacterized protein</fullName>
    </submittedName>
</protein>